<dbReference type="InterPro" id="IPR023213">
    <property type="entry name" value="CAT-like_dom_sf"/>
</dbReference>
<evidence type="ECO:0000313" key="21">
    <source>
        <dbReference type="Proteomes" id="UP000279259"/>
    </source>
</evidence>
<comment type="subcellular location">
    <subcellularLocation>
        <location evidence="2">Mitochondrion inner membrane</location>
        <topology evidence="2">Peripheral membrane protein</topology>
        <orientation evidence="2">Matrix side</orientation>
    </subcellularLocation>
    <subcellularLocation>
        <location evidence="1">Peroxisome</location>
    </subcellularLocation>
</comment>
<dbReference type="InterPro" id="IPR000542">
    <property type="entry name" value="Carn_acyl_trans"/>
</dbReference>
<dbReference type="Gene3D" id="3.30.559.10">
    <property type="entry name" value="Chloramphenicol acetyltransferase-like domain"/>
    <property type="match status" value="1"/>
</dbReference>
<dbReference type="GO" id="GO:0006631">
    <property type="term" value="P:fatty acid metabolic process"/>
    <property type="evidence" value="ECO:0007669"/>
    <property type="project" value="UniProtKB-KW"/>
</dbReference>
<dbReference type="Proteomes" id="UP000279259">
    <property type="component" value="Unassembled WGS sequence"/>
</dbReference>
<evidence type="ECO:0000256" key="16">
    <source>
        <dbReference type="ARBA" id="ARBA00066910"/>
    </source>
</evidence>
<dbReference type="InterPro" id="IPR042231">
    <property type="entry name" value="Cho/carn_acyl_trans_2"/>
</dbReference>
<evidence type="ECO:0000256" key="15">
    <source>
        <dbReference type="ARBA" id="ARBA00053195"/>
    </source>
</evidence>
<keyword evidence="5 20" id="KW-0808">Transferase</keyword>
<dbReference type="EMBL" id="RSCD01000022">
    <property type="protein sequence ID" value="RSH84035.1"/>
    <property type="molecule type" value="Genomic_DNA"/>
</dbReference>
<evidence type="ECO:0000256" key="7">
    <source>
        <dbReference type="ARBA" id="ARBA00022832"/>
    </source>
</evidence>
<dbReference type="GO" id="GO:0009437">
    <property type="term" value="P:carnitine metabolic process"/>
    <property type="evidence" value="ECO:0007669"/>
    <property type="project" value="TreeGrafter"/>
</dbReference>
<dbReference type="Gene3D" id="3.30.559.70">
    <property type="entry name" value="Choline/Carnitine o-acyltransferase, domain 2"/>
    <property type="match status" value="1"/>
</dbReference>
<proteinExistence type="inferred from homology"/>
<keyword evidence="9" id="KW-0443">Lipid metabolism</keyword>
<dbReference type="GO" id="GO:0005777">
    <property type="term" value="C:peroxisome"/>
    <property type="evidence" value="ECO:0007669"/>
    <property type="project" value="UniProtKB-SubCell"/>
</dbReference>
<feature type="domain" description="Choline/carnitine acyltransferase" evidence="19">
    <location>
        <begin position="55"/>
        <end position="614"/>
    </location>
</feature>
<evidence type="ECO:0000256" key="10">
    <source>
        <dbReference type="ARBA" id="ARBA00023128"/>
    </source>
</evidence>
<evidence type="ECO:0000256" key="17">
    <source>
        <dbReference type="ARBA" id="ARBA00073438"/>
    </source>
</evidence>
<dbReference type="AlphaFoldDB" id="A0A427XZ99"/>
<organism evidence="20 21">
    <name type="scientific">Saitozyma podzolica</name>
    <dbReference type="NCBI Taxonomy" id="1890683"/>
    <lineage>
        <taxon>Eukaryota</taxon>
        <taxon>Fungi</taxon>
        <taxon>Dikarya</taxon>
        <taxon>Basidiomycota</taxon>
        <taxon>Agaricomycotina</taxon>
        <taxon>Tremellomycetes</taxon>
        <taxon>Tremellales</taxon>
        <taxon>Trimorphomycetaceae</taxon>
        <taxon>Saitozyma</taxon>
    </lineage>
</organism>
<evidence type="ECO:0000313" key="20">
    <source>
        <dbReference type="EMBL" id="RSH84035.1"/>
    </source>
</evidence>
<comment type="catalytic activity">
    <reaction evidence="14">
        <text>(R)-carnitine + acetyl-CoA = O-acetyl-(R)-carnitine + CoA</text>
        <dbReference type="Rhea" id="RHEA:21136"/>
        <dbReference type="ChEBI" id="CHEBI:16347"/>
        <dbReference type="ChEBI" id="CHEBI:57287"/>
        <dbReference type="ChEBI" id="CHEBI:57288"/>
        <dbReference type="ChEBI" id="CHEBI:57589"/>
        <dbReference type="EC" id="2.3.1.7"/>
    </reaction>
</comment>
<dbReference type="Pfam" id="PF00755">
    <property type="entry name" value="Carn_acyltransf"/>
    <property type="match status" value="1"/>
</dbReference>
<gene>
    <name evidence="20" type="primary">CAT2</name>
    <name evidence="20" type="ORF">EHS25_005280</name>
</gene>
<keyword evidence="4" id="KW-0813">Transport</keyword>
<keyword evidence="12" id="KW-0576">Peroxisome</keyword>
<evidence type="ECO:0000256" key="13">
    <source>
        <dbReference type="ARBA" id="ARBA00023315"/>
    </source>
</evidence>
<evidence type="ECO:0000256" key="6">
    <source>
        <dbReference type="ARBA" id="ARBA00022792"/>
    </source>
</evidence>
<keyword evidence="11" id="KW-0472">Membrane</keyword>
<evidence type="ECO:0000256" key="5">
    <source>
        <dbReference type="ARBA" id="ARBA00022679"/>
    </source>
</evidence>
<dbReference type="EC" id="2.3.1.7" evidence="16"/>
<comment type="function">
    <text evidence="15">Carnitine acetylase is specific for short chain fatty acids. Carnitine acetylase seems to affect the flux through the pyruvate dehydrogenase complex. It may be involved as well in the transport of acetyl-CoA into mitochondria.</text>
</comment>
<dbReference type="InterPro" id="IPR039551">
    <property type="entry name" value="Cho/carn_acyl_trans"/>
</dbReference>
<keyword evidence="8" id="KW-0809">Transit peptide</keyword>
<evidence type="ECO:0000256" key="3">
    <source>
        <dbReference type="ARBA" id="ARBA00005232"/>
    </source>
</evidence>
<keyword evidence="10" id="KW-0496">Mitochondrion</keyword>
<evidence type="ECO:0000256" key="12">
    <source>
        <dbReference type="ARBA" id="ARBA00023140"/>
    </source>
</evidence>
<sequence length="640" mass="71382">MLSRSISHSPRRLSRHLAPAANASKMAIATRPLSTTPTTRSEHPLYASQSTLPHLPVPSLSSTFHKYLETLVPLQSPSEHAKSIEIVQSFLASEYSKTLQSRLEKRAAERDSWLSEWWNDAAYMGYRGRIIPNVSYFYVHKRGLGKGQNQEDRAAELVRAVAEFKKLVDSELLEPEKVKGQPLCMASYKYLFNATRVPTAPADIPLAYERDLNHIVVLRNNRYFKVEVAGRGKAEIAEALREVKKLADGKEGEGLGILTSEDRDVWTEARRHLLSLSPGNTRALQEIESAVLLVCLDDGPAPSSEDERAWSYWSGGLDGSPKRHGRNRWFDKHELIVDESGESGFNGEHSMLDGTPTLRMNEFMLAGVDKGKVPLELPEGERAGGKMSPPEEITFDLDAKLRGIIDKSKADFGSEMALQELKMVNFTGYGKEVIKTHKASPDAWAQMIKQLAFYRLKGRPGVTYESCQTRKFLLGRTEVIRSCSEEAIDWVKAMLDPKASDLEREKTFRKAVTRHIQYSSWAADAQGVDRHMFGLKKLVGKGESTPEVFNDPAYAKSGHWEMSTSQLSSKYLDGWGYGEVVDDGYGLSYAIDDNNLRWCITTKNGDAQQFADALVAAAEELRGMMDRAKAAASGAEKAKL</sequence>
<protein>
    <recommendedName>
        <fullName evidence="17">Carnitine O-acetyltransferase, mitochondrial</fullName>
        <ecNumber evidence="16">2.3.1.7</ecNumber>
    </recommendedName>
</protein>
<comment type="caution">
    <text evidence="20">The sequence shown here is derived from an EMBL/GenBank/DDBJ whole genome shotgun (WGS) entry which is preliminary data.</text>
</comment>
<dbReference type="OrthoDB" id="240216at2759"/>
<evidence type="ECO:0000259" key="19">
    <source>
        <dbReference type="Pfam" id="PF00755"/>
    </source>
</evidence>
<feature type="active site" description="Proton acceptor" evidence="18">
    <location>
        <position position="349"/>
    </location>
</feature>
<dbReference type="SUPFAM" id="SSF52777">
    <property type="entry name" value="CoA-dependent acyltransferases"/>
    <property type="match status" value="2"/>
</dbReference>
<dbReference type="GO" id="GO:0004092">
    <property type="term" value="F:carnitine O-acetyltransferase activity"/>
    <property type="evidence" value="ECO:0007669"/>
    <property type="project" value="UniProtKB-EC"/>
</dbReference>
<keyword evidence="13" id="KW-0012">Acyltransferase</keyword>
<evidence type="ECO:0000256" key="4">
    <source>
        <dbReference type="ARBA" id="ARBA00022448"/>
    </source>
</evidence>
<dbReference type="GO" id="GO:0005743">
    <property type="term" value="C:mitochondrial inner membrane"/>
    <property type="evidence" value="ECO:0007669"/>
    <property type="project" value="UniProtKB-SubCell"/>
</dbReference>
<evidence type="ECO:0000256" key="14">
    <source>
        <dbReference type="ARBA" id="ARBA00052702"/>
    </source>
</evidence>
<dbReference type="PANTHER" id="PTHR22589">
    <property type="entry name" value="CARNITINE O-ACYLTRANSFERASE"/>
    <property type="match status" value="1"/>
</dbReference>
<dbReference type="FunFam" id="3.30.559.70:FF:000007">
    <property type="entry name" value="Carnitine O-acetyltransferase, mitochondrial"/>
    <property type="match status" value="1"/>
</dbReference>
<evidence type="ECO:0000256" key="18">
    <source>
        <dbReference type="PIRSR" id="PIRSR600542-1"/>
    </source>
</evidence>
<evidence type="ECO:0000256" key="2">
    <source>
        <dbReference type="ARBA" id="ARBA00004443"/>
    </source>
</evidence>
<dbReference type="STRING" id="1890683.A0A427XZ99"/>
<keyword evidence="21" id="KW-1185">Reference proteome</keyword>
<evidence type="ECO:0000256" key="1">
    <source>
        <dbReference type="ARBA" id="ARBA00004275"/>
    </source>
</evidence>
<evidence type="ECO:0000256" key="9">
    <source>
        <dbReference type="ARBA" id="ARBA00023098"/>
    </source>
</evidence>
<dbReference type="PANTHER" id="PTHR22589:SF103">
    <property type="entry name" value="CARNITINE O-ACETYL-TRANSFERASE, ISOFORM A-RELATED"/>
    <property type="match status" value="1"/>
</dbReference>
<name>A0A427XZ99_9TREE</name>
<keyword evidence="7" id="KW-0276">Fatty acid metabolism</keyword>
<evidence type="ECO:0000256" key="8">
    <source>
        <dbReference type="ARBA" id="ARBA00022946"/>
    </source>
</evidence>
<reference evidence="20 21" key="1">
    <citation type="submission" date="2018-11" db="EMBL/GenBank/DDBJ databases">
        <title>Genome sequence of Saitozyma podzolica DSM 27192.</title>
        <authorList>
            <person name="Aliyu H."/>
            <person name="Gorte O."/>
            <person name="Ochsenreither K."/>
        </authorList>
    </citation>
    <scope>NUCLEOTIDE SEQUENCE [LARGE SCALE GENOMIC DNA]</scope>
    <source>
        <strain evidence="20 21">DSM 27192</strain>
    </source>
</reference>
<evidence type="ECO:0000256" key="11">
    <source>
        <dbReference type="ARBA" id="ARBA00023136"/>
    </source>
</evidence>
<accession>A0A427XZ99</accession>
<comment type="similarity">
    <text evidence="3">Belongs to the carnitine/choline acetyltransferase family.</text>
</comment>
<keyword evidence="6" id="KW-0999">Mitochondrion inner membrane</keyword>